<dbReference type="AlphaFoldDB" id="A0A2X2IXQ2"/>
<dbReference type="PANTHER" id="PTHR37826:SF2">
    <property type="entry name" value="ZINC-RIBBON DOMAIN-CONTAINING PROTEIN"/>
    <property type="match status" value="1"/>
</dbReference>
<evidence type="ECO:0000313" key="3">
    <source>
        <dbReference type="Proteomes" id="UP000251241"/>
    </source>
</evidence>
<dbReference type="InterPro" id="IPR036013">
    <property type="entry name" value="Band_7/SPFH_dom_sf"/>
</dbReference>
<feature type="domain" description="SPFH" evidence="1">
    <location>
        <begin position="27"/>
        <end position="222"/>
    </location>
</feature>
<evidence type="ECO:0000313" key="2">
    <source>
        <dbReference type="EMBL" id="SPZ86927.1"/>
    </source>
</evidence>
<dbReference type="Pfam" id="PF13421">
    <property type="entry name" value="Band_7_1"/>
    <property type="match status" value="1"/>
</dbReference>
<dbReference type="Proteomes" id="UP000251241">
    <property type="component" value="Unassembled WGS sequence"/>
</dbReference>
<evidence type="ECO:0000259" key="1">
    <source>
        <dbReference type="Pfam" id="PF13421"/>
    </source>
</evidence>
<dbReference type="CDD" id="cd03408">
    <property type="entry name" value="SPFH_like_u1"/>
    <property type="match status" value="1"/>
</dbReference>
<gene>
    <name evidence="2" type="ORF">NCTC11343_02604</name>
</gene>
<accession>A0A2X2IXQ2</accession>
<dbReference type="GeneID" id="97182549"/>
<organism evidence="2 3">
    <name type="scientific">Sphingobacterium multivorum</name>
    <dbReference type="NCBI Taxonomy" id="28454"/>
    <lineage>
        <taxon>Bacteria</taxon>
        <taxon>Pseudomonadati</taxon>
        <taxon>Bacteroidota</taxon>
        <taxon>Sphingobacteriia</taxon>
        <taxon>Sphingobacteriales</taxon>
        <taxon>Sphingobacteriaceae</taxon>
        <taxon>Sphingobacterium</taxon>
    </lineage>
</organism>
<reference evidence="2 3" key="1">
    <citation type="submission" date="2018-06" db="EMBL/GenBank/DDBJ databases">
        <authorList>
            <consortium name="Pathogen Informatics"/>
            <person name="Doyle S."/>
        </authorList>
    </citation>
    <scope>NUCLEOTIDE SEQUENCE [LARGE SCALE GENOMIC DNA]</scope>
    <source>
        <strain evidence="2 3">NCTC11343</strain>
    </source>
</reference>
<dbReference type="RefSeq" id="WP_112374865.1">
    <property type="nucleotide sequence ID" value="NZ_CP069793.1"/>
</dbReference>
<sequence>MGLFNLFNNQLSEVIEWKNQDPRILWYKFPSERNEIKNSSKLILAPGQGCILVYEGKGENLLTEAGTYNLKTDNHPFFTTLARLRQNFESEHKLYIYFFRTAAIVNQSWGTGTPIKYIDPHYNLPIEIGLNGTFSYLIKEPVHFYKNIVANQNTVNTAVIQDIINNRIPQQIIAQIAQKKLGYNEIDSQLGLLSNDIKTAVTQDFNDLGLDITDFKILGTQFDANTQRRIGEIADLSTQNQAALQAGLSYVELEKLRALRDAAKNEGGIAGVGAQLGVGMELGKQFDLQKEEIKDHIQQEGDFVEKLQKLQLLLRENIITQEEFDTLKKQILNKI</sequence>
<dbReference type="InterPro" id="IPR033880">
    <property type="entry name" value="SPFH_YdjI"/>
</dbReference>
<protein>
    <submittedName>
        <fullName evidence="2">Virion core protein (Lumpy skin disease virus)</fullName>
    </submittedName>
</protein>
<name>A0A2X2IXQ2_SPHMU</name>
<dbReference type="PANTHER" id="PTHR37826">
    <property type="entry name" value="FLOTILLIN BAND_7_5 DOMAIN PROTEIN"/>
    <property type="match status" value="1"/>
</dbReference>
<proteinExistence type="predicted"/>
<dbReference type="SUPFAM" id="SSF117892">
    <property type="entry name" value="Band 7/SPFH domain"/>
    <property type="match status" value="1"/>
</dbReference>
<dbReference type="EMBL" id="UAUU01000009">
    <property type="protein sequence ID" value="SPZ86927.1"/>
    <property type="molecule type" value="Genomic_DNA"/>
</dbReference>